<dbReference type="AlphaFoldDB" id="A0A4Z2IEN9"/>
<evidence type="ECO:0000313" key="2">
    <source>
        <dbReference type="EMBL" id="TNN75523.1"/>
    </source>
</evidence>
<proteinExistence type="predicted"/>
<feature type="compositionally biased region" description="Basic and acidic residues" evidence="1">
    <location>
        <begin position="59"/>
        <end position="83"/>
    </location>
</feature>
<organism evidence="2 3">
    <name type="scientific">Liparis tanakae</name>
    <name type="common">Tanaka's snailfish</name>
    <dbReference type="NCBI Taxonomy" id="230148"/>
    <lineage>
        <taxon>Eukaryota</taxon>
        <taxon>Metazoa</taxon>
        <taxon>Chordata</taxon>
        <taxon>Craniata</taxon>
        <taxon>Vertebrata</taxon>
        <taxon>Euteleostomi</taxon>
        <taxon>Actinopterygii</taxon>
        <taxon>Neopterygii</taxon>
        <taxon>Teleostei</taxon>
        <taxon>Neoteleostei</taxon>
        <taxon>Acanthomorphata</taxon>
        <taxon>Eupercaria</taxon>
        <taxon>Perciformes</taxon>
        <taxon>Cottioidei</taxon>
        <taxon>Cottales</taxon>
        <taxon>Liparidae</taxon>
        <taxon>Liparis</taxon>
    </lineage>
</organism>
<dbReference type="Proteomes" id="UP000314294">
    <property type="component" value="Unassembled WGS sequence"/>
</dbReference>
<keyword evidence="3" id="KW-1185">Reference proteome</keyword>
<gene>
    <name evidence="2" type="ORF">EYF80_014335</name>
</gene>
<evidence type="ECO:0000313" key="3">
    <source>
        <dbReference type="Proteomes" id="UP000314294"/>
    </source>
</evidence>
<protein>
    <submittedName>
        <fullName evidence="2">Uncharacterized protein</fullName>
    </submittedName>
</protein>
<sequence>MSVYRLRGGTEETRQCIFSAALIQSLHGRSLTTFRGFARERGIRGPRGGGCADRYGEEVVVKSPEESAHTGDEPGRSERRAGDVSRSGRQGCAVSVYPNGSRGAG</sequence>
<evidence type="ECO:0000256" key="1">
    <source>
        <dbReference type="SAM" id="MobiDB-lite"/>
    </source>
</evidence>
<name>A0A4Z2IEN9_9TELE</name>
<comment type="caution">
    <text evidence="2">The sequence shown here is derived from an EMBL/GenBank/DDBJ whole genome shotgun (WGS) entry which is preliminary data.</text>
</comment>
<accession>A0A4Z2IEN9</accession>
<reference evidence="2 3" key="1">
    <citation type="submission" date="2019-03" db="EMBL/GenBank/DDBJ databases">
        <title>First draft genome of Liparis tanakae, snailfish: a comprehensive survey of snailfish specific genes.</title>
        <authorList>
            <person name="Kim W."/>
            <person name="Song I."/>
            <person name="Jeong J.-H."/>
            <person name="Kim D."/>
            <person name="Kim S."/>
            <person name="Ryu S."/>
            <person name="Song J.Y."/>
            <person name="Lee S.K."/>
        </authorList>
    </citation>
    <scope>NUCLEOTIDE SEQUENCE [LARGE SCALE GENOMIC DNA]</scope>
    <source>
        <tissue evidence="2">Muscle</tissue>
    </source>
</reference>
<dbReference type="EMBL" id="SRLO01000103">
    <property type="protein sequence ID" value="TNN75523.1"/>
    <property type="molecule type" value="Genomic_DNA"/>
</dbReference>
<feature type="region of interest" description="Disordered" evidence="1">
    <location>
        <begin position="59"/>
        <end position="105"/>
    </location>
</feature>